<dbReference type="InterPro" id="IPR014914">
    <property type="entry name" value="RES_dom"/>
</dbReference>
<accession>A0ABP9BZT8</accession>
<protein>
    <submittedName>
        <fullName evidence="2">RES family NAD+ phosphorylase</fullName>
    </submittedName>
</protein>
<feature type="domain" description="RES" evidence="1">
    <location>
        <begin position="15"/>
        <end position="144"/>
    </location>
</feature>
<dbReference type="RefSeq" id="WP_345233474.1">
    <property type="nucleotide sequence ID" value="NZ_BAABIQ010000042.1"/>
</dbReference>
<dbReference type="EMBL" id="BAABIQ010000042">
    <property type="protein sequence ID" value="GAA4802008.1"/>
    <property type="molecule type" value="Genomic_DNA"/>
</dbReference>
<organism evidence="2 3">
    <name type="scientific">Olivibacter ginsenosidimutans</name>
    <dbReference type="NCBI Taxonomy" id="1176537"/>
    <lineage>
        <taxon>Bacteria</taxon>
        <taxon>Pseudomonadati</taxon>
        <taxon>Bacteroidota</taxon>
        <taxon>Sphingobacteriia</taxon>
        <taxon>Sphingobacteriales</taxon>
        <taxon>Sphingobacteriaceae</taxon>
        <taxon>Olivibacter</taxon>
    </lineage>
</organism>
<proteinExistence type="predicted"/>
<comment type="caution">
    <text evidence="2">The sequence shown here is derived from an EMBL/GenBank/DDBJ whole genome shotgun (WGS) entry which is preliminary data.</text>
</comment>
<dbReference type="Pfam" id="PF08808">
    <property type="entry name" value="RES"/>
    <property type="match status" value="1"/>
</dbReference>
<evidence type="ECO:0000259" key="1">
    <source>
        <dbReference type="SMART" id="SM00953"/>
    </source>
</evidence>
<sequence length="158" mass="18086">MLLYRIAQSKQRTTDLSGRGAYTFGGRWNNPGTYLLYTSENSSLAYLESLVHFDPDIIPPRLYILGIEVSGSPDLIYTVPDAGYPKDWMKLGNLENKRLGDKWMREAKYVGIRVRSAVNPKEFNCLLNPLFPHYPSLVKVVSVERLPVDNRLIHIKMN</sequence>
<reference evidence="3" key="1">
    <citation type="journal article" date="2019" name="Int. J. Syst. Evol. Microbiol.">
        <title>The Global Catalogue of Microorganisms (GCM) 10K type strain sequencing project: providing services to taxonomists for standard genome sequencing and annotation.</title>
        <authorList>
            <consortium name="The Broad Institute Genomics Platform"/>
            <consortium name="The Broad Institute Genome Sequencing Center for Infectious Disease"/>
            <person name="Wu L."/>
            <person name="Ma J."/>
        </authorList>
    </citation>
    <scope>NUCLEOTIDE SEQUENCE [LARGE SCALE GENOMIC DNA]</scope>
    <source>
        <strain evidence="3">JCM 18200</strain>
    </source>
</reference>
<name>A0ABP9BZT8_9SPHI</name>
<dbReference type="Proteomes" id="UP001501411">
    <property type="component" value="Unassembled WGS sequence"/>
</dbReference>
<gene>
    <name evidence="2" type="ORF">GCM10023231_33630</name>
</gene>
<dbReference type="SMART" id="SM00953">
    <property type="entry name" value="RES"/>
    <property type="match status" value="1"/>
</dbReference>
<keyword evidence="3" id="KW-1185">Reference proteome</keyword>
<evidence type="ECO:0000313" key="2">
    <source>
        <dbReference type="EMBL" id="GAA4802008.1"/>
    </source>
</evidence>
<evidence type="ECO:0000313" key="3">
    <source>
        <dbReference type="Proteomes" id="UP001501411"/>
    </source>
</evidence>